<evidence type="ECO:0000313" key="3">
    <source>
        <dbReference type="Proteomes" id="UP000379480"/>
    </source>
</evidence>
<accession>A0A5E7DZZ2</accession>
<dbReference type="AlphaFoldDB" id="A0A5E7DZZ2"/>
<dbReference type="EMBL" id="CABVHY010000022">
    <property type="protein sequence ID" value="VVO20548.1"/>
    <property type="molecule type" value="Genomic_DNA"/>
</dbReference>
<keyword evidence="1" id="KW-1133">Transmembrane helix</keyword>
<keyword evidence="1" id="KW-0472">Membrane</keyword>
<name>A0A5E7DZZ2_PSEFL</name>
<reference evidence="2 3" key="1">
    <citation type="submission" date="2019-09" db="EMBL/GenBank/DDBJ databases">
        <authorList>
            <person name="Chandra G."/>
            <person name="Truman W A."/>
        </authorList>
    </citation>
    <scope>NUCLEOTIDE SEQUENCE [LARGE SCALE GENOMIC DNA]</scope>
    <source>
        <strain evidence="2">PS723</strain>
    </source>
</reference>
<feature type="transmembrane region" description="Helical" evidence="1">
    <location>
        <begin position="41"/>
        <end position="60"/>
    </location>
</feature>
<organism evidence="2 3">
    <name type="scientific">Pseudomonas fluorescens</name>
    <dbReference type="NCBI Taxonomy" id="294"/>
    <lineage>
        <taxon>Bacteria</taxon>
        <taxon>Pseudomonadati</taxon>
        <taxon>Pseudomonadota</taxon>
        <taxon>Gammaproteobacteria</taxon>
        <taxon>Pseudomonadales</taxon>
        <taxon>Pseudomonadaceae</taxon>
        <taxon>Pseudomonas</taxon>
    </lineage>
</organism>
<dbReference type="Proteomes" id="UP000379480">
    <property type="component" value="Unassembled WGS sequence"/>
</dbReference>
<protein>
    <submittedName>
        <fullName evidence="2">Uncharacterized protein</fullName>
    </submittedName>
</protein>
<keyword evidence="1" id="KW-0812">Transmembrane</keyword>
<proteinExistence type="predicted"/>
<evidence type="ECO:0000313" key="2">
    <source>
        <dbReference type="EMBL" id="VVO20548.1"/>
    </source>
</evidence>
<sequence length="74" mass="8351">MNHKKFFKGSNQLRANLPLTQVEQHRMELDKTPANGRSIKARLVCSAAAILVLIALLTWISNSRFGQLLQVLLH</sequence>
<dbReference type="RefSeq" id="WP_150805505.1">
    <property type="nucleotide sequence ID" value="NZ_CABVHY010000022.1"/>
</dbReference>
<dbReference type="OrthoDB" id="9945887at2"/>
<evidence type="ECO:0000256" key="1">
    <source>
        <dbReference type="SAM" id="Phobius"/>
    </source>
</evidence>
<gene>
    <name evidence="2" type="ORF">PS723_04173</name>
</gene>